<dbReference type="PROSITE" id="PS50883">
    <property type="entry name" value="EAL"/>
    <property type="match status" value="1"/>
</dbReference>
<dbReference type="SUPFAM" id="SSF52172">
    <property type="entry name" value="CheY-like"/>
    <property type="match status" value="1"/>
</dbReference>
<dbReference type="Pfam" id="PF00072">
    <property type="entry name" value="Response_reg"/>
    <property type="match status" value="1"/>
</dbReference>
<dbReference type="EMBL" id="MLJW01004403">
    <property type="protein sequence ID" value="OIQ70035.1"/>
    <property type="molecule type" value="Genomic_DNA"/>
</dbReference>
<reference evidence="3" key="1">
    <citation type="submission" date="2016-10" db="EMBL/GenBank/DDBJ databases">
        <title>Sequence of Gallionella enrichment culture.</title>
        <authorList>
            <person name="Poehlein A."/>
            <person name="Muehling M."/>
            <person name="Daniel R."/>
        </authorList>
    </citation>
    <scope>NUCLEOTIDE SEQUENCE</scope>
</reference>
<dbReference type="InterPro" id="IPR011006">
    <property type="entry name" value="CheY-like_superfamily"/>
</dbReference>
<dbReference type="InterPro" id="IPR035919">
    <property type="entry name" value="EAL_sf"/>
</dbReference>
<dbReference type="SUPFAM" id="SSF141868">
    <property type="entry name" value="EAL domain-like"/>
    <property type="match status" value="1"/>
</dbReference>
<dbReference type="Gene3D" id="3.40.50.2300">
    <property type="match status" value="1"/>
</dbReference>
<dbReference type="GO" id="GO:0071111">
    <property type="term" value="F:cyclic-guanylate-specific phosphodiesterase activity"/>
    <property type="evidence" value="ECO:0007669"/>
    <property type="project" value="InterPro"/>
</dbReference>
<dbReference type="GO" id="GO:0000160">
    <property type="term" value="P:phosphorelay signal transduction system"/>
    <property type="evidence" value="ECO:0007669"/>
    <property type="project" value="InterPro"/>
</dbReference>
<comment type="caution">
    <text evidence="3">The sequence shown here is derived from an EMBL/GenBank/DDBJ whole genome shotgun (WGS) entry which is preliminary data.</text>
</comment>
<dbReference type="Pfam" id="PF00563">
    <property type="entry name" value="EAL"/>
    <property type="match status" value="1"/>
</dbReference>
<dbReference type="PANTHER" id="PTHR33121:SF79">
    <property type="entry name" value="CYCLIC DI-GMP PHOSPHODIESTERASE PDED-RELATED"/>
    <property type="match status" value="1"/>
</dbReference>
<evidence type="ECO:0000259" key="1">
    <source>
        <dbReference type="PROSITE" id="PS50110"/>
    </source>
</evidence>
<dbReference type="SMART" id="SM00448">
    <property type="entry name" value="REC"/>
    <property type="match status" value="1"/>
</dbReference>
<feature type="domain" description="Response regulatory" evidence="1">
    <location>
        <begin position="2"/>
        <end position="124"/>
    </location>
</feature>
<dbReference type="PROSITE" id="PS50110">
    <property type="entry name" value="RESPONSE_REGULATORY"/>
    <property type="match status" value="1"/>
</dbReference>
<dbReference type="InterPro" id="IPR001633">
    <property type="entry name" value="EAL_dom"/>
</dbReference>
<accession>A0A1J5PXJ8</accession>
<proteinExistence type="predicted"/>
<dbReference type="CDD" id="cd01948">
    <property type="entry name" value="EAL"/>
    <property type="match status" value="1"/>
</dbReference>
<dbReference type="SMART" id="SM00052">
    <property type="entry name" value="EAL"/>
    <property type="match status" value="1"/>
</dbReference>
<dbReference type="PANTHER" id="PTHR33121">
    <property type="entry name" value="CYCLIC DI-GMP PHOSPHODIESTERASE PDEF"/>
    <property type="match status" value="1"/>
</dbReference>
<evidence type="ECO:0000259" key="2">
    <source>
        <dbReference type="PROSITE" id="PS50883"/>
    </source>
</evidence>
<sequence length="397" mass="44408">MKILLLDDEPYVLRLLTHQLAKLGFSEVIPHERAQDALALLEKNMGAIGLVFCDLQMPEMDGVEFVRHLARIGYAGGLVMVSGEDDRILKTAEKLALAHRLNVLGALHKPVSPEQLWQVLENRPARAATPSDAKRQVYEPGDLKRAITNAELVNYYQPKVEMVSGKVAGVETLVRWRHPRDGLVFPDQFIPIAEEHGLIDDLTRIVLSSALRQARVWQDRNLHLHVAVNVSMDNLGNLDFPDLLAREAQKEGIALSSLLLEVTESRLMKNPTAPLDILTRLRLKHIGLSIDDFGTGHSSLAQLRDIPFNELKVDRGFVHGACRDTSLRTIFEASVGMARQLGMQTVAEGVEDQDDWDFLRAAGCDLAQGYFIAKPMPADDLEPWLTDWETRRCKLLG</sequence>
<dbReference type="InterPro" id="IPR001789">
    <property type="entry name" value="Sig_transdc_resp-reg_receiver"/>
</dbReference>
<dbReference type="InterPro" id="IPR050706">
    <property type="entry name" value="Cyclic-di-GMP_PDE-like"/>
</dbReference>
<dbReference type="Gene3D" id="3.20.20.450">
    <property type="entry name" value="EAL domain"/>
    <property type="match status" value="1"/>
</dbReference>
<name>A0A1J5PXJ8_9ZZZZ</name>
<feature type="domain" description="EAL" evidence="2">
    <location>
        <begin position="136"/>
        <end position="389"/>
    </location>
</feature>
<gene>
    <name evidence="3" type="primary">cph2_91</name>
    <name evidence="3" type="ORF">GALL_483580</name>
</gene>
<evidence type="ECO:0000313" key="3">
    <source>
        <dbReference type="EMBL" id="OIQ70035.1"/>
    </source>
</evidence>
<organism evidence="3">
    <name type="scientific">mine drainage metagenome</name>
    <dbReference type="NCBI Taxonomy" id="410659"/>
    <lineage>
        <taxon>unclassified sequences</taxon>
        <taxon>metagenomes</taxon>
        <taxon>ecological metagenomes</taxon>
    </lineage>
</organism>
<protein>
    <submittedName>
        <fullName evidence="3">Phytochrome-like protein cph2</fullName>
    </submittedName>
</protein>
<dbReference type="AlphaFoldDB" id="A0A1J5PXJ8"/>